<feature type="region of interest" description="Disordered" evidence="2">
    <location>
        <begin position="585"/>
        <end position="608"/>
    </location>
</feature>
<protein>
    <submittedName>
        <fullName evidence="3">Uncharacterized protein</fullName>
    </submittedName>
</protein>
<reference evidence="3" key="1">
    <citation type="submission" date="2020-03" db="EMBL/GenBank/DDBJ databases">
        <title>The deep terrestrial virosphere.</title>
        <authorList>
            <person name="Holmfeldt K."/>
            <person name="Nilsson E."/>
            <person name="Simone D."/>
            <person name="Lopez-Fernandez M."/>
            <person name="Wu X."/>
            <person name="de Brujin I."/>
            <person name="Lundin D."/>
            <person name="Andersson A."/>
            <person name="Bertilsson S."/>
            <person name="Dopson M."/>
        </authorList>
    </citation>
    <scope>NUCLEOTIDE SEQUENCE</scope>
    <source>
        <strain evidence="3">MM415B01664</strain>
    </source>
</reference>
<evidence type="ECO:0000256" key="2">
    <source>
        <dbReference type="SAM" id="MobiDB-lite"/>
    </source>
</evidence>
<accession>A0A6M3IIC0</accession>
<feature type="coiled-coil region" evidence="1">
    <location>
        <begin position="483"/>
        <end position="524"/>
    </location>
</feature>
<keyword evidence="1" id="KW-0175">Coiled coil</keyword>
<dbReference type="AlphaFoldDB" id="A0A6M3IIC0"/>
<sequence length="619" mass="69788">MSFKNKDLIIRVNSPTEFVGSSLYTVWVNRKDGIKLVMGKRQKDNKVDIQSYLFNPFWNLDAAKKWLVGNKGSSMVEKLGRNRFYVNSSMKLCSSAPKLSLSDDVNLLTQASFEASAKLNSRYYLFVEGVHEGFNGNNFYFYKDEMTENYKSAGYQPIDWMHIQEQVIGFSLESELISRHEQPLALAISGILNRLSPHMQVEERLDDAKMITRDDLIRQRFFENRLAISMECYFDKARCTKCAFETDNWLEFEFHLWSCHSKEIDEGEQIGMGGVGIDFVGWGIVDQPADPEAYILSLRTSDDGTIQDIAEASVKEKYGPVADNMAFSKIVAESVPHDMLLSMAGNLVFASDKPEQLHYVTRKELEEYVKNSPIIDNKNDNNKETIDITIAGGIKMFDLLKKTAEAKSLGEIFVIAQTELAAYLTDNKFTDEAQKAFVDEVSQIIITFAETSKDEAVATAVKTTKDEMDESLKVLVAEHETAKATIQEQMTAVQTAKEQVETELAEIKAKYATLEEEQTKKEIDARVEEVVTEIESDGVVFADFFADEARNIIRLKLASDSSEEELKKFKRGIVATFKQAALLSGSENNGGISGGGNDESGTLTEKYEKIRKEYEDSKK</sequence>
<gene>
    <name evidence="3" type="ORF">MM415B01664_0002</name>
</gene>
<dbReference type="EMBL" id="MT141266">
    <property type="protein sequence ID" value="QJA57300.1"/>
    <property type="molecule type" value="Genomic_DNA"/>
</dbReference>
<evidence type="ECO:0000256" key="1">
    <source>
        <dbReference type="SAM" id="Coils"/>
    </source>
</evidence>
<name>A0A6M3IIC0_9ZZZZ</name>
<evidence type="ECO:0000313" key="3">
    <source>
        <dbReference type="EMBL" id="QJA57300.1"/>
    </source>
</evidence>
<organism evidence="3">
    <name type="scientific">viral metagenome</name>
    <dbReference type="NCBI Taxonomy" id="1070528"/>
    <lineage>
        <taxon>unclassified sequences</taxon>
        <taxon>metagenomes</taxon>
        <taxon>organismal metagenomes</taxon>
    </lineage>
</organism>
<proteinExistence type="predicted"/>